<feature type="signal peptide" evidence="2">
    <location>
        <begin position="1"/>
        <end position="16"/>
    </location>
</feature>
<evidence type="ECO:0000313" key="5">
    <source>
        <dbReference type="Proteomes" id="UP000271162"/>
    </source>
</evidence>
<gene>
    <name evidence="4" type="ORF">NBR_LOCUS21119</name>
</gene>
<sequence length="157" mass="17626">MHTEILLACLICVTFADESAEFDDSEELVTWPTTALSPEETCGLCQTALRTVFGHFGANVPSRRKLVHQLKHECKRHFNYRRRCLLLMKQNYAMIFREMTDGSFRPIEACLAMKVSSHLMECTSLDSPITANYVDLTGQPEAFALVASADDISDSSD</sequence>
<keyword evidence="5" id="KW-1185">Reference proteome</keyword>
<reference evidence="6" key="1">
    <citation type="submission" date="2017-02" db="UniProtKB">
        <authorList>
            <consortium name="WormBaseParasite"/>
        </authorList>
    </citation>
    <scope>IDENTIFICATION</scope>
</reference>
<dbReference type="Gene3D" id="1.10.225.10">
    <property type="entry name" value="Saposin-like"/>
    <property type="match status" value="1"/>
</dbReference>
<dbReference type="InterPro" id="IPR011001">
    <property type="entry name" value="Saposin-like"/>
</dbReference>
<evidence type="ECO:0000313" key="4">
    <source>
        <dbReference type="EMBL" id="VDL84860.1"/>
    </source>
</evidence>
<keyword evidence="2" id="KW-0732">Signal</keyword>
<dbReference type="OMA" id="AMIFREM"/>
<feature type="chain" id="PRO_5043126051" evidence="2">
    <location>
        <begin position="17"/>
        <end position="157"/>
    </location>
</feature>
<dbReference type="SUPFAM" id="SSF47862">
    <property type="entry name" value="Saposin"/>
    <property type="match status" value="1"/>
</dbReference>
<dbReference type="PROSITE" id="PS50015">
    <property type="entry name" value="SAP_B"/>
    <property type="match status" value="1"/>
</dbReference>
<dbReference type="InterPro" id="IPR008139">
    <property type="entry name" value="SaposinB_dom"/>
</dbReference>
<evidence type="ECO:0000313" key="6">
    <source>
        <dbReference type="WBParaSite" id="NBR_0002111801-mRNA-1"/>
    </source>
</evidence>
<proteinExistence type="predicted"/>
<dbReference type="AlphaFoldDB" id="A0A0N4YV46"/>
<evidence type="ECO:0000256" key="2">
    <source>
        <dbReference type="SAM" id="SignalP"/>
    </source>
</evidence>
<keyword evidence="1" id="KW-1015">Disulfide bond</keyword>
<feature type="domain" description="Saposin B-type" evidence="3">
    <location>
        <begin position="38"/>
        <end position="126"/>
    </location>
</feature>
<name>A0A0N4YV46_NIPBR</name>
<dbReference type="WBParaSite" id="NBR_0002111801-mRNA-1">
    <property type="protein sequence ID" value="NBR_0002111801-mRNA-1"/>
    <property type="gene ID" value="NBR_0002111801"/>
</dbReference>
<accession>A0A0N4YV46</accession>
<evidence type="ECO:0000259" key="3">
    <source>
        <dbReference type="PROSITE" id="PS50015"/>
    </source>
</evidence>
<reference evidence="4 5" key="2">
    <citation type="submission" date="2018-11" db="EMBL/GenBank/DDBJ databases">
        <authorList>
            <consortium name="Pathogen Informatics"/>
        </authorList>
    </citation>
    <scope>NUCLEOTIDE SEQUENCE [LARGE SCALE GENOMIC DNA]</scope>
</reference>
<organism evidence="6">
    <name type="scientific">Nippostrongylus brasiliensis</name>
    <name type="common">Rat hookworm</name>
    <dbReference type="NCBI Taxonomy" id="27835"/>
    <lineage>
        <taxon>Eukaryota</taxon>
        <taxon>Metazoa</taxon>
        <taxon>Ecdysozoa</taxon>
        <taxon>Nematoda</taxon>
        <taxon>Chromadorea</taxon>
        <taxon>Rhabditida</taxon>
        <taxon>Rhabditina</taxon>
        <taxon>Rhabditomorpha</taxon>
        <taxon>Strongyloidea</taxon>
        <taxon>Heligmosomidae</taxon>
        <taxon>Nippostrongylus</taxon>
    </lineage>
</organism>
<protein>
    <submittedName>
        <fullName evidence="6">Saposin B-type domain-containing protein</fullName>
    </submittedName>
</protein>
<evidence type="ECO:0000256" key="1">
    <source>
        <dbReference type="ARBA" id="ARBA00023157"/>
    </source>
</evidence>
<dbReference type="EMBL" id="UYSL01025928">
    <property type="protein sequence ID" value="VDL84860.1"/>
    <property type="molecule type" value="Genomic_DNA"/>
</dbReference>
<dbReference type="Proteomes" id="UP000271162">
    <property type="component" value="Unassembled WGS sequence"/>
</dbReference>